<evidence type="ECO:0000313" key="3">
    <source>
        <dbReference type="Proteomes" id="UP000756346"/>
    </source>
</evidence>
<dbReference type="InterPro" id="IPR002509">
    <property type="entry name" value="NODB_dom"/>
</dbReference>
<dbReference type="EMBL" id="JAGTJQ010000009">
    <property type="protein sequence ID" value="KAH7024953.1"/>
    <property type="molecule type" value="Genomic_DNA"/>
</dbReference>
<dbReference type="Gene3D" id="3.20.20.370">
    <property type="entry name" value="Glycoside hydrolase/deacetylase"/>
    <property type="match status" value="1"/>
</dbReference>
<dbReference type="GO" id="GO:0005975">
    <property type="term" value="P:carbohydrate metabolic process"/>
    <property type="evidence" value="ECO:0007669"/>
    <property type="project" value="InterPro"/>
</dbReference>
<dbReference type="Proteomes" id="UP000756346">
    <property type="component" value="Unassembled WGS sequence"/>
</dbReference>
<evidence type="ECO:0000259" key="1">
    <source>
        <dbReference type="Pfam" id="PF01522"/>
    </source>
</evidence>
<dbReference type="RefSeq" id="XP_046008501.1">
    <property type="nucleotide sequence ID" value="XM_046151864.1"/>
</dbReference>
<accession>A0A9P9BJ70</accession>
<reference evidence="2" key="1">
    <citation type="journal article" date="2021" name="Nat. Commun.">
        <title>Genetic determinants of endophytism in the Arabidopsis root mycobiome.</title>
        <authorList>
            <person name="Mesny F."/>
            <person name="Miyauchi S."/>
            <person name="Thiergart T."/>
            <person name="Pickel B."/>
            <person name="Atanasova L."/>
            <person name="Karlsson M."/>
            <person name="Huettel B."/>
            <person name="Barry K.W."/>
            <person name="Haridas S."/>
            <person name="Chen C."/>
            <person name="Bauer D."/>
            <person name="Andreopoulos W."/>
            <person name="Pangilinan J."/>
            <person name="LaButti K."/>
            <person name="Riley R."/>
            <person name="Lipzen A."/>
            <person name="Clum A."/>
            <person name="Drula E."/>
            <person name="Henrissat B."/>
            <person name="Kohler A."/>
            <person name="Grigoriev I.V."/>
            <person name="Martin F.M."/>
            <person name="Hacquard S."/>
        </authorList>
    </citation>
    <scope>NUCLEOTIDE SEQUENCE</scope>
    <source>
        <strain evidence="2">MPI-CAGE-CH-0230</strain>
    </source>
</reference>
<gene>
    <name evidence="2" type="ORF">B0I36DRAFT_295688</name>
</gene>
<keyword evidence="3" id="KW-1185">Reference proteome</keyword>
<dbReference type="PANTHER" id="PTHR43123:SF1">
    <property type="entry name" value="POLYSACCHARIDE DEACETYLASE-RELATED"/>
    <property type="match status" value="1"/>
</dbReference>
<dbReference type="PANTHER" id="PTHR43123">
    <property type="entry name" value="POLYSACCHARIDE DEACETYLASE-RELATED"/>
    <property type="match status" value="1"/>
</dbReference>
<dbReference type="OrthoDB" id="9970124at2759"/>
<name>A0A9P9BJ70_9PEZI</name>
<sequence>MPTDAWLPPRDYVGYGGDSPKVLWPGNKVIAVSFVLNYEEGAEHTPWNGDDQSCDSLHELHYDRPAIHGGQRDGVVEDMFEWGIRQGLPRLIKLFRQYGWKWTTWTCARAFEVTPTYAKLLADEGHEIACHGNRWRIHGTNLAEAKAHVHKSFDRLQATTGLTDVPTGWFGGGVPNHTKLARAEVHRERQVPLLYCSDTYAADVPYWVQDPYAAVHGGEDKGMLMIPYSLCTNDHRFFVSQGAGVSKPDDWFDLLKSEFDQLYEEGQAGSPKMMTIAMHNRFVCKPGRTMALKRFMAYVATKPDAWVCTRREIAAHWREHYPYDKVGATDQLHPTADASA</sequence>
<dbReference type="InterPro" id="IPR011330">
    <property type="entry name" value="Glyco_hydro/deAcase_b/a-brl"/>
</dbReference>
<evidence type="ECO:0000313" key="2">
    <source>
        <dbReference type="EMBL" id="KAH7024953.1"/>
    </source>
</evidence>
<dbReference type="Pfam" id="PF01522">
    <property type="entry name" value="Polysacc_deac_1"/>
    <property type="match status" value="1"/>
</dbReference>
<comment type="caution">
    <text evidence="2">The sequence shown here is derived from an EMBL/GenBank/DDBJ whole genome shotgun (WGS) entry which is preliminary data.</text>
</comment>
<feature type="domain" description="NodB homology" evidence="1">
    <location>
        <begin position="73"/>
        <end position="162"/>
    </location>
</feature>
<dbReference type="AlphaFoldDB" id="A0A9P9BJ70"/>
<dbReference type="SUPFAM" id="SSF88713">
    <property type="entry name" value="Glycoside hydrolase/deacetylase"/>
    <property type="match status" value="1"/>
</dbReference>
<dbReference type="GeneID" id="70181410"/>
<proteinExistence type="predicted"/>
<dbReference type="GO" id="GO:0016810">
    <property type="term" value="F:hydrolase activity, acting on carbon-nitrogen (but not peptide) bonds"/>
    <property type="evidence" value="ECO:0007669"/>
    <property type="project" value="InterPro"/>
</dbReference>
<protein>
    <recommendedName>
        <fullName evidence="1">NodB homology domain-containing protein</fullName>
    </recommendedName>
</protein>
<organism evidence="2 3">
    <name type="scientific">Microdochium trichocladiopsis</name>
    <dbReference type="NCBI Taxonomy" id="1682393"/>
    <lineage>
        <taxon>Eukaryota</taxon>
        <taxon>Fungi</taxon>
        <taxon>Dikarya</taxon>
        <taxon>Ascomycota</taxon>
        <taxon>Pezizomycotina</taxon>
        <taxon>Sordariomycetes</taxon>
        <taxon>Xylariomycetidae</taxon>
        <taxon>Xylariales</taxon>
        <taxon>Microdochiaceae</taxon>
        <taxon>Microdochium</taxon>
    </lineage>
</organism>